<name>A0A1H3P9B0_9BACT</name>
<evidence type="ECO:0000313" key="4">
    <source>
        <dbReference type="Proteomes" id="UP000199663"/>
    </source>
</evidence>
<proteinExistence type="predicted"/>
<dbReference type="Proteomes" id="UP000199663">
    <property type="component" value="Unassembled WGS sequence"/>
</dbReference>
<protein>
    <submittedName>
        <fullName evidence="3">Four helix bundle sensory module for signal transduction</fullName>
    </submittedName>
</protein>
<reference evidence="3 4" key="1">
    <citation type="submission" date="2016-10" db="EMBL/GenBank/DDBJ databases">
        <authorList>
            <person name="Varghese N."/>
            <person name="Submissions S."/>
        </authorList>
    </citation>
    <scope>NUCLEOTIDE SEQUENCE [LARGE SCALE GENOMIC DNA]</scope>
    <source>
        <strain evidence="3 4">DSM 17997</strain>
    </source>
</reference>
<feature type="transmembrane region" description="Helical" evidence="1">
    <location>
        <begin position="185"/>
        <end position="205"/>
    </location>
</feature>
<evidence type="ECO:0000256" key="1">
    <source>
        <dbReference type="SAM" id="Phobius"/>
    </source>
</evidence>
<gene>
    <name evidence="3" type="ORF">SAMN05444412_104140</name>
</gene>
<dbReference type="RefSeq" id="WP_026333662.1">
    <property type="nucleotide sequence ID" value="NZ_FNQC01000004.1"/>
</dbReference>
<evidence type="ECO:0000313" key="3">
    <source>
        <dbReference type="EMBL" id="SDY97754.1"/>
    </source>
</evidence>
<dbReference type="Pfam" id="PF12729">
    <property type="entry name" value="4HB_MCP_1"/>
    <property type="match status" value="1"/>
</dbReference>
<sequence>MSSPKSVNNKLKFAIALTFILMLIFGKNFLERRYFNELGEAFVSVYEDRLVVESYIFSISENLFRIKLLVNHCQQESDYSNVLAEIVAYEENILKTVDTFEKTNLTKPEDEFLTSFRSIIENNLRISDYNFLYSEETGINQKKVEEYNSAIERAILDLEKLSQIQIEEGRKLAMNSSKVVNKSRIWAQFEVAALVILLILIYLLIYTTRKIKSAIEDEEEEY</sequence>
<accession>A0A1H3P9B0</accession>
<keyword evidence="1" id="KW-0812">Transmembrane</keyword>
<organism evidence="3 4">
    <name type="scientific">Rhodonellum ikkaensis</name>
    <dbReference type="NCBI Taxonomy" id="336829"/>
    <lineage>
        <taxon>Bacteria</taxon>
        <taxon>Pseudomonadati</taxon>
        <taxon>Bacteroidota</taxon>
        <taxon>Cytophagia</taxon>
        <taxon>Cytophagales</taxon>
        <taxon>Cytophagaceae</taxon>
        <taxon>Rhodonellum</taxon>
    </lineage>
</organism>
<feature type="domain" description="Chemotaxis methyl-accepting receptor HlyB-like 4HB MCP" evidence="2">
    <location>
        <begin position="6"/>
        <end position="178"/>
    </location>
</feature>
<comment type="caution">
    <text evidence="3">The sequence shown here is derived from an EMBL/GenBank/DDBJ whole genome shotgun (WGS) entry which is preliminary data.</text>
</comment>
<evidence type="ECO:0000259" key="2">
    <source>
        <dbReference type="Pfam" id="PF12729"/>
    </source>
</evidence>
<dbReference type="InterPro" id="IPR024478">
    <property type="entry name" value="HlyB_4HB_MCP"/>
</dbReference>
<keyword evidence="4" id="KW-1185">Reference proteome</keyword>
<keyword evidence="1" id="KW-1133">Transmembrane helix</keyword>
<dbReference type="EMBL" id="FNQC01000004">
    <property type="protein sequence ID" value="SDY97754.1"/>
    <property type="molecule type" value="Genomic_DNA"/>
</dbReference>
<keyword evidence="1" id="KW-0472">Membrane</keyword>